<accession>A0A4U0GYE4</accession>
<dbReference type="Pfam" id="PF00535">
    <property type="entry name" value="Glycos_transf_2"/>
    <property type="match status" value="1"/>
</dbReference>
<dbReference type="EMBL" id="SUKA01000004">
    <property type="protein sequence ID" value="TJY64227.1"/>
    <property type="molecule type" value="Genomic_DNA"/>
</dbReference>
<comment type="caution">
    <text evidence="2">The sequence shown here is derived from an EMBL/GenBank/DDBJ whole genome shotgun (WGS) entry which is preliminary data.</text>
</comment>
<feature type="domain" description="Glycosyltransferase 2-like" evidence="1">
    <location>
        <begin position="1"/>
        <end position="158"/>
    </location>
</feature>
<dbReference type="Gene3D" id="3.90.550.10">
    <property type="entry name" value="Spore Coat Polysaccharide Biosynthesis Protein SpsA, Chain A"/>
    <property type="match status" value="1"/>
</dbReference>
<dbReference type="AlphaFoldDB" id="A0A4U0GYE4"/>
<protein>
    <submittedName>
        <fullName evidence="2">Glycosyltransferase</fullName>
    </submittedName>
</protein>
<dbReference type="OrthoDB" id="9815829at2"/>
<evidence type="ECO:0000313" key="2">
    <source>
        <dbReference type="EMBL" id="TJY64227.1"/>
    </source>
</evidence>
<dbReference type="InterPro" id="IPR001173">
    <property type="entry name" value="Glyco_trans_2-like"/>
</dbReference>
<dbReference type="GO" id="GO:0016758">
    <property type="term" value="F:hexosyltransferase activity"/>
    <property type="evidence" value="ECO:0007669"/>
    <property type="project" value="UniProtKB-ARBA"/>
</dbReference>
<reference evidence="2 3" key="1">
    <citation type="submission" date="2019-04" db="EMBL/GenBank/DDBJ databases">
        <title>Sphingobacterium olei sp. nov., isolated from oil-contaminated soil.</title>
        <authorList>
            <person name="Liu B."/>
        </authorList>
    </citation>
    <scope>NUCLEOTIDE SEQUENCE [LARGE SCALE GENOMIC DNA]</scope>
    <source>
        <strain evidence="2 3">Y3L14</strain>
    </source>
</reference>
<dbReference type="PANTHER" id="PTHR22916">
    <property type="entry name" value="GLYCOSYLTRANSFERASE"/>
    <property type="match status" value="1"/>
</dbReference>
<organism evidence="2 3">
    <name type="scientific">Sphingobacterium alkalisoli</name>
    <dbReference type="NCBI Taxonomy" id="1874115"/>
    <lineage>
        <taxon>Bacteria</taxon>
        <taxon>Pseudomonadati</taxon>
        <taxon>Bacteroidota</taxon>
        <taxon>Sphingobacteriia</taxon>
        <taxon>Sphingobacteriales</taxon>
        <taxon>Sphingobacteriaceae</taxon>
        <taxon>Sphingobacterium</taxon>
    </lineage>
</organism>
<name>A0A4U0GYE4_9SPHI</name>
<evidence type="ECO:0000259" key="1">
    <source>
        <dbReference type="Pfam" id="PF00535"/>
    </source>
</evidence>
<evidence type="ECO:0000313" key="3">
    <source>
        <dbReference type="Proteomes" id="UP000309872"/>
    </source>
</evidence>
<keyword evidence="3" id="KW-1185">Reference proteome</keyword>
<dbReference type="PANTHER" id="PTHR22916:SF3">
    <property type="entry name" value="UDP-GLCNAC:BETAGAL BETA-1,3-N-ACETYLGLUCOSAMINYLTRANSFERASE-LIKE PROTEIN 1"/>
    <property type="match status" value="1"/>
</dbReference>
<keyword evidence="2" id="KW-0808">Transferase</keyword>
<gene>
    <name evidence="2" type="ORF">FAZ19_13520</name>
</gene>
<dbReference type="Proteomes" id="UP000309872">
    <property type="component" value="Unassembled WGS sequence"/>
</dbReference>
<dbReference type="RefSeq" id="WP_136821287.1">
    <property type="nucleotide sequence ID" value="NZ_BMJX01000004.1"/>
</dbReference>
<sequence length="327" mass="37979">MTAYNSSSYIGEAINSILKQSYSHFEFIIVNDGSTDNTQKIIDSFDDKRIKCIQNPTNQGLSVSRNIALKEANGVYLAILDSDDIAFPDRLEKQVSHLEKTPDLALLGGKAVIIDSFGNETGEILEIPHQSENVHALLFFKNKFVHSSVMMRTAVFKEMGGYQSEGLGEDYDLFVRISHQYKVDNLPEYLVAYRKHPTNISKTGHSDEHRELFPIKAKQLKALHIPDKIEYLHILISDIRKLDYSVAYFADFYCLLIEQNLKLNLYNSDLFGRLIFQQWYDVVRLKSESKAFFLLFKKPIFKWEYVTFKQIRKTFKLSLKYLFRIKK</sequence>
<dbReference type="SUPFAM" id="SSF53448">
    <property type="entry name" value="Nucleotide-diphospho-sugar transferases"/>
    <property type="match status" value="1"/>
</dbReference>
<proteinExistence type="predicted"/>
<dbReference type="InterPro" id="IPR029044">
    <property type="entry name" value="Nucleotide-diphossugar_trans"/>
</dbReference>